<sequence length="190" mass="22873">MTLHTQWVTMGLMLGSGWLMGFLLDTYRVFRHRFRLRGWVVSFVDLLYWTVAAGLVFGLLMWSNWGELRFYIFVAVLLGLLAYYAWFSRGMIRGIQWLLQVVEQILQLVWRVFYVVLWVPVAGIVSLLRQLLLFFLRILRSLLRFPLRLLSPLGRLFQPIVRRVADWFRPVTRPLRRMVVRIRRWFHSDK</sequence>
<protein>
    <submittedName>
        <fullName evidence="2">Spore cortex biosynthesis protein YabQ</fullName>
    </submittedName>
</protein>
<keyword evidence="1" id="KW-0472">Membrane</keyword>
<dbReference type="Pfam" id="PF09578">
    <property type="entry name" value="Spore_YabQ"/>
    <property type="match status" value="1"/>
</dbReference>
<evidence type="ECO:0000313" key="3">
    <source>
        <dbReference type="Proteomes" id="UP000215459"/>
    </source>
</evidence>
<proteinExistence type="predicted"/>
<feature type="transmembrane region" description="Helical" evidence="1">
    <location>
        <begin position="39"/>
        <end position="62"/>
    </location>
</feature>
<feature type="transmembrane region" description="Helical" evidence="1">
    <location>
        <begin position="68"/>
        <end position="87"/>
    </location>
</feature>
<dbReference type="InterPro" id="IPR019074">
    <property type="entry name" value="YabQ"/>
</dbReference>
<dbReference type="OrthoDB" id="1653819at2"/>
<comment type="caution">
    <text evidence="2">The sequence shown here is derived from an EMBL/GenBank/DDBJ whole genome shotgun (WGS) entry which is preliminary data.</text>
</comment>
<keyword evidence="1" id="KW-0812">Transmembrane</keyword>
<feature type="transmembrane region" description="Helical" evidence="1">
    <location>
        <begin position="108"/>
        <end position="128"/>
    </location>
</feature>
<name>A0A235B374_9BACL</name>
<keyword evidence="1" id="KW-1133">Transmembrane helix</keyword>
<dbReference type="NCBIfam" id="TIGR02893">
    <property type="entry name" value="spore_yabQ"/>
    <property type="match status" value="1"/>
</dbReference>
<evidence type="ECO:0000313" key="2">
    <source>
        <dbReference type="EMBL" id="OYD06357.1"/>
    </source>
</evidence>
<evidence type="ECO:0000256" key="1">
    <source>
        <dbReference type="SAM" id="Phobius"/>
    </source>
</evidence>
<dbReference type="RefSeq" id="WP_094265758.1">
    <property type="nucleotide sequence ID" value="NZ_NOWF01000013.1"/>
</dbReference>
<reference evidence="2 3" key="1">
    <citation type="submission" date="2017-07" db="EMBL/GenBank/DDBJ databases">
        <title>The genome sequence of Paludifilum halophilum highlights mechanisms for microbial adaptation to high salt environemnts.</title>
        <authorList>
            <person name="Belbahri L."/>
        </authorList>
    </citation>
    <scope>NUCLEOTIDE SEQUENCE [LARGE SCALE GENOMIC DNA]</scope>
    <source>
        <strain evidence="2 3">DSM 102817</strain>
    </source>
</reference>
<feature type="transmembrane region" description="Helical" evidence="1">
    <location>
        <begin position="6"/>
        <end position="27"/>
    </location>
</feature>
<accession>A0A235B374</accession>
<dbReference type="Proteomes" id="UP000215459">
    <property type="component" value="Unassembled WGS sequence"/>
</dbReference>
<gene>
    <name evidence="2" type="primary">yabQ</name>
    <name evidence="2" type="ORF">CHM34_16735</name>
</gene>
<dbReference type="AlphaFoldDB" id="A0A235B374"/>
<keyword evidence="3" id="KW-1185">Reference proteome</keyword>
<dbReference type="EMBL" id="NOWF01000013">
    <property type="protein sequence ID" value="OYD06357.1"/>
    <property type="molecule type" value="Genomic_DNA"/>
</dbReference>
<organism evidence="2 3">
    <name type="scientific">Paludifilum halophilum</name>
    <dbReference type="NCBI Taxonomy" id="1642702"/>
    <lineage>
        <taxon>Bacteria</taxon>
        <taxon>Bacillati</taxon>
        <taxon>Bacillota</taxon>
        <taxon>Bacilli</taxon>
        <taxon>Bacillales</taxon>
        <taxon>Thermoactinomycetaceae</taxon>
        <taxon>Paludifilum</taxon>
    </lineage>
</organism>